<dbReference type="Proteomes" id="UP000247702">
    <property type="component" value="Unassembled WGS sequence"/>
</dbReference>
<proteinExistence type="predicted"/>
<dbReference type="AlphaFoldDB" id="A0A2Z6QG52"/>
<evidence type="ECO:0000313" key="3">
    <source>
        <dbReference type="Proteomes" id="UP000247702"/>
    </source>
</evidence>
<comment type="caution">
    <text evidence="2">The sequence shown here is derived from an EMBL/GenBank/DDBJ whole genome shotgun (WGS) entry which is preliminary data.</text>
</comment>
<feature type="compositionally biased region" description="Acidic residues" evidence="1">
    <location>
        <begin position="94"/>
        <end position="116"/>
    </location>
</feature>
<feature type="region of interest" description="Disordered" evidence="1">
    <location>
        <begin position="22"/>
        <end position="64"/>
    </location>
</feature>
<feature type="region of interest" description="Disordered" evidence="1">
    <location>
        <begin position="77"/>
        <end position="116"/>
    </location>
</feature>
<feature type="compositionally biased region" description="Acidic residues" evidence="1">
    <location>
        <begin position="50"/>
        <end position="63"/>
    </location>
</feature>
<organism evidence="2 3">
    <name type="scientific">Rhizophagus clarus</name>
    <dbReference type="NCBI Taxonomy" id="94130"/>
    <lineage>
        <taxon>Eukaryota</taxon>
        <taxon>Fungi</taxon>
        <taxon>Fungi incertae sedis</taxon>
        <taxon>Mucoromycota</taxon>
        <taxon>Glomeromycotina</taxon>
        <taxon>Glomeromycetes</taxon>
        <taxon>Glomerales</taxon>
        <taxon>Glomeraceae</taxon>
        <taxon>Rhizophagus</taxon>
    </lineage>
</organism>
<name>A0A2Z6QG52_9GLOM</name>
<evidence type="ECO:0000313" key="2">
    <source>
        <dbReference type="EMBL" id="GBB89140.1"/>
    </source>
</evidence>
<evidence type="ECO:0000256" key="1">
    <source>
        <dbReference type="SAM" id="MobiDB-lite"/>
    </source>
</evidence>
<sequence length="234" mass="26941">MSFKCPFCPRYFSTRSAYTQHKNHCIPSTNNNSDSESNDNDIEMVHENLNEDFSDNESIDSEINDQSFQSKMSISETDEIDQNENVDENILGDFDSEPSEEPEDSDSELNEEEFEPEIMSTSILKTHYRRSATVLTSEQIEEIRHLKNKVLQNGNHFFEELRKVQSNSSVLPSENNHPISGPLDSFHESIEMNAQEKQKKKKKLPKRLLQDQPKSIRSSDLPEILTGVFIKTLP</sequence>
<feature type="compositionally biased region" description="Acidic residues" evidence="1">
    <location>
        <begin position="77"/>
        <end position="87"/>
    </location>
</feature>
<accession>A0A2Z6QG52</accession>
<reference evidence="2 3" key="1">
    <citation type="submission" date="2017-11" db="EMBL/GenBank/DDBJ databases">
        <title>The genome of Rhizophagus clarus HR1 reveals common genetic basis of auxotrophy among arbuscular mycorrhizal fungi.</title>
        <authorList>
            <person name="Kobayashi Y."/>
        </authorList>
    </citation>
    <scope>NUCLEOTIDE SEQUENCE [LARGE SCALE GENOMIC DNA]</scope>
    <source>
        <strain evidence="2 3">HR1</strain>
    </source>
</reference>
<gene>
    <name evidence="2" type="ORF">RclHR1_15820006</name>
</gene>
<dbReference type="EMBL" id="BEXD01000649">
    <property type="protein sequence ID" value="GBB89140.1"/>
    <property type="molecule type" value="Genomic_DNA"/>
</dbReference>
<keyword evidence="3" id="KW-1185">Reference proteome</keyword>
<protein>
    <submittedName>
        <fullName evidence="2">Uncharacterized protein</fullName>
    </submittedName>
</protein>
<feature type="region of interest" description="Disordered" evidence="1">
    <location>
        <begin position="193"/>
        <end position="216"/>
    </location>
</feature>